<feature type="transmembrane region" description="Helical" evidence="7">
    <location>
        <begin position="437"/>
        <end position="459"/>
    </location>
</feature>
<accession>A0A7W5E386</accession>
<dbReference type="EMBL" id="JACHXU010000020">
    <property type="protein sequence ID" value="MBB3209022.1"/>
    <property type="molecule type" value="Genomic_DNA"/>
</dbReference>
<feature type="region of interest" description="Disordered" evidence="6">
    <location>
        <begin position="1"/>
        <end position="59"/>
    </location>
</feature>
<dbReference type="InterPro" id="IPR050833">
    <property type="entry name" value="Poly_Biosynth_Transport"/>
</dbReference>
<feature type="transmembrane region" description="Helical" evidence="7">
    <location>
        <begin position="207"/>
        <end position="225"/>
    </location>
</feature>
<proteinExistence type="predicted"/>
<keyword evidence="9" id="KW-1185">Reference proteome</keyword>
<evidence type="ECO:0000256" key="1">
    <source>
        <dbReference type="ARBA" id="ARBA00004651"/>
    </source>
</evidence>
<evidence type="ECO:0000256" key="3">
    <source>
        <dbReference type="ARBA" id="ARBA00022692"/>
    </source>
</evidence>
<keyword evidence="3 7" id="KW-0812">Transmembrane</keyword>
<gene>
    <name evidence="8" type="ORF">FHS27_004858</name>
</gene>
<dbReference type="GO" id="GO:0005886">
    <property type="term" value="C:plasma membrane"/>
    <property type="evidence" value="ECO:0007669"/>
    <property type="project" value="UniProtKB-SubCell"/>
</dbReference>
<evidence type="ECO:0000256" key="4">
    <source>
        <dbReference type="ARBA" id="ARBA00022989"/>
    </source>
</evidence>
<dbReference type="PANTHER" id="PTHR30250">
    <property type="entry name" value="PST FAMILY PREDICTED COLANIC ACID TRANSPORTER"/>
    <property type="match status" value="1"/>
</dbReference>
<evidence type="ECO:0000256" key="5">
    <source>
        <dbReference type="ARBA" id="ARBA00023136"/>
    </source>
</evidence>
<keyword evidence="4 7" id="KW-1133">Transmembrane helix</keyword>
<sequence length="470" mass="49785">MPSPHSTVVASPSMAASLPESAPTMNDSAPTAVTDLPPLTDGEHESAPEGVAVPSQMGRTKKRGKLGSFVQTVGFAFAIVALQMTQGILLARLLGPEGRGQYATTVLYVQMLLYVGLFGGLEVICRYAAEGKTDILRLRRAAMWLGITTGAITTVLVIACNAFALPEEKRFLMPLGWLCAISMIGQHVMLIMTAVDRGAGKFVAYNVLRFVAAAAFPTLLLIAAIVTDVTLQLACVLFVASSVISMIACLYGIKRPLTGPSEPPVGRLLSESRPYGIAMLATDLFERLDLLLVMWLIPLVTQGFYAAMVPVVYPLTVIPNTLGIFLFNAGADNSKSLTTRDVHRILGGSIAIQTLSTVAFMLLVGPLVNLVYGAEFGPAVRFALWLAPVSAIKGILQGLDSYVKGRGRPLAPIRCRIVASIVMVIVVAALLESQGAVAIAIAALVGQVICLIWLSAIVYSDVSQSKNSSG</sequence>
<evidence type="ECO:0000256" key="2">
    <source>
        <dbReference type="ARBA" id="ARBA00022475"/>
    </source>
</evidence>
<keyword evidence="5 7" id="KW-0472">Membrane</keyword>
<reference evidence="8 9" key="1">
    <citation type="submission" date="2020-08" db="EMBL/GenBank/DDBJ databases">
        <title>Genomic Encyclopedia of Type Strains, Phase III (KMG-III): the genomes of soil and plant-associated and newly described type strains.</title>
        <authorList>
            <person name="Whitman W."/>
        </authorList>
    </citation>
    <scope>NUCLEOTIDE SEQUENCE [LARGE SCALE GENOMIC DNA]</scope>
    <source>
        <strain evidence="8 9">CECT 8075</strain>
    </source>
</reference>
<protein>
    <submittedName>
        <fullName evidence="8">O-antigen/teichoic acid export membrane protein</fullName>
    </submittedName>
</protein>
<dbReference type="PANTHER" id="PTHR30250:SF26">
    <property type="entry name" value="PSMA PROTEIN"/>
    <property type="match status" value="1"/>
</dbReference>
<feature type="compositionally biased region" description="Polar residues" evidence="6">
    <location>
        <begin position="1"/>
        <end position="10"/>
    </location>
</feature>
<feature type="transmembrane region" description="Helical" evidence="7">
    <location>
        <begin position="66"/>
        <end position="91"/>
    </location>
</feature>
<feature type="transmembrane region" description="Helical" evidence="7">
    <location>
        <begin position="411"/>
        <end position="431"/>
    </location>
</feature>
<evidence type="ECO:0000313" key="8">
    <source>
        <dbReference type="EMBL" id="MBB3209022.1"/>
    </source>
</evidence>
<keyword evidence="2" id="KW-1003">Cell membrane</keyword>
<feature type="transmembrane region" description="Helical" evidence="7">
    <location>
        <begin position="171"/>
        <end position="195"/>
    </location>
</feature>
<feature type="transmembrane region" description="Helical" evidence="7">
    <location>
        <begin position="231"/>
        <end position="253"/>
    </location>
</feature>
<dbReference type="Proteomes" id="UP000536179">
    <property type="component" value="Unassembled WGS sequence"/>
</dbReference>
<evidence type="ECO:0000256" key="7">
    <source>
        <dbReference type="SAM" id="Phobius"/>
    </source>
</evidence>
<evidence type="ECO:0000256" key="6">
    <source>
        <dbReference type="SAM" id="MobiDB-lite"/>
    </source>
</evidence>
<feature type="transmembrane region" description="Helical" evidence="7">
    <location>
        <begin position="141"/>
        <end position="165"/>
    </location>
</feature>
<dbReference type="AlphaFoldDB" id="A0A7W5E386"/>
<name>A0A7W5E386_9BACT</name>
<feature type="transmembrane region" description="Helical" evidence="7">
    <location>
        <begin position="111"/>
        <end position="129"/>
    </location>
</feature>
<dbReference type="RefSeq" id="WP_246420628.1">
    <property type="nucleotide sequence ID" value="NZ_JACHXU010000020.1"/>
</dbReference>
<comment type="caution">
    <text evidence="8">The sequence shown here is derived from an EMBL/GenBank/DDBJ whole genome shotgun (WGS) entry which is preliminary data.</text>
</comment>
<evidence type="ECO:0000313" key="9">
    <source>
        <dbReference type="Proteomes" id="UP000536179"/>
    </source>
</evidence>
<feature type="transmembrane region" description="Helical" evidence="7">
    <location>
        <begin position="350"/>
        <end position="372"/>
    </location>
</feature>
<comment type="subcellular location">
    <subcellularLocation>
        <location evidence="1">Cell membrane</location>
        <topology evidence="1">Multi-pass membrane protein</topology>
    </subcellularLocation>
</comment>
<organism evidence="8 9">
    <name type="scientific">Aporhodopirellula rubra</name>
    <dbReference type="NCBI Taxonomy" id="980271"/>
    <lineage>
        <taxon>Bacteria</taxon>
        <taxon>Pseudomonadati</taxon>
        <taxon>Planctomycetota</taxon>
        <taxon>Planctomycetia</taxon>
        <taxon>Pirellulales</taxon>
        <taxon>Pirellulaceae</taxon>
        <taxon>Aporhodopirellula</taxon>
    </lineage>
</organism>